<keyword evidence="3" id="KW-0732">Signal</keyword>
<evidence type="ECO:0000313" key="6">
    <source>
        <dbReference type="EMBL" id="MCI53298.1"/>
    </source>
</evidence>
<dbReference type="GO" id="GO:0005576">
    <property type="term" value="C:extracellular region"/>
    <property type="evidence" value="ECO:0007669"/>
    <property type="project" value="UniProtKB-SubCell"/>
</dbReference>
<dbReference type="EMBL" id="LXQA010461077">
    <property type="protein sequence ID" value="MCI53298.1"/>
    <property type="molecule type" value="Genomic_DNA"/>
</dbReference>
<dbReference type="InterPro" id="IPR045051">
    <property type="entry name" value="SBT"/>
</dbReference>
<protein>
    <submittedName>
        <fullName evidence="6">Subtilisin-like protease-like</fullName>
    </submittedName>
</protein>
<dbReference type="GO" id="GO:0006508">
    <property type="term" value="P:proteolysis"/>
    <property type="evidence" value="ECO:0007669"/>
    <property type="project" value="UniProtKB-KW"/>
</dbReference>
<feature type="non-terminal residue" evidence="6">
    <location>
        <position position="96"/>
    </location>
</feature>
<comment type="caution">
    <text evidence="4">Lacks conserved residue(s) required for the propagation of feature annotation.</text>
</comment>
<dbReference type="InterPro" id="IPR000209">
    <property type="entry name" value="Peptidase_S8/S53_dom"/>
</dbReference>
<dbReference type="GO" id="GO:0004252">
    <property type="term" value="F:serine-type endopeptidase activity"/>
    <property type="evidence" value="ECO:0007669"/>
    <property type="project" value="InterPro"/>
</dbReference>
<evidence type="ECO:0000259" key="5">
    <source>
        <dbReference type="Pfam" id="PF00082"/>
    </source>
</evidence>
<comment type="subcellular location">
    <subcellularLocation>
        <location evidence="1">Secreted</location>
    </subcellularLocation>
</comment>
<keyword evidence="6" id="KW-0645">Protease</keyword>
<dbReference type="Gene3D" id="3.40.50.200">
    <property type="entry name" value="Peptidase S8/S53 domain"/>
    <property type="match status" value="1"/>
</dbReference>
<feature type="domain" description="Peptidase S8/S53" evidence="5">
    <location>
        <begin position="15"/>
        <end position="96"/>
    </location>
</feature>
<sequence length="96" mass="9800">AGSRVGSASYFGYAARTASGVAPNSHVVMYKALWKEAVFSSDVIAAIDAAISDGVDVLSLSFGSTEFVPLYEDPLAIATFAAMKKGVFVSCAAGNG</sequence>
<dbReference type="PROSITE" id="PS51892">
    <property type="entry name" value="SUBTILASE"/>
    <property type="match status" value="1"/>
</dbReference>
<keyword evidence="6" id="KW-0378">Hydrolase</keyword>
<dbReference type="Pfam" id="PF00082">
    <property type="entry name" value="Peptidase_S8"/>
    <property type="match status" value="1"/>
</dbReference>
<proteinExistence type="inferred from homology"/>
<dbReference type="Proteomes" id="UP000265520">
    <property type="component" value="Unassembled WGS sequence"/>
</dbReference>
<dbReference type="AlphaFoldDB" id="A0A392SWS1"/>
<dbReference type="SUPFAM" id="SSF52743">
    <property type="entry name" value="Subtilisin-like"/>
    <property type="match status" value="1"/>
</dbReference>
<accession>A0A392SWS1</accession>
<dbReference type="PANTHER" id="PTHR10795">
    <property type="entry name" value="PROPROTEIN CONVERTASE SUBTILISIN/KEXIN"/>
    <property type="match status" value="1"/>
</dbReference>
<reference evidence="6 7" key="1">
    <citation type="journal article" date="2018" name="Front. Plant Sci.">
        <title>Red Clover (Trifolium pratense) and Zigzag Clover (T. medium) - A Picture of Genomic Similarities and Differences.</title>
        <authorList>
            <person name="Dluhosova J."/>
            <person name="Istvanek J."/>
            <person name="Nedelnik J."/>
            <person name="Repkova J."/>
        </authorList>
    </citation>
    <scope>NUCLEOTIDE SEQUENCE [LARGE SCALE GENOMIC DNA]</scope>
    <source>
        <strain evidence="7">cv. 10/8</strain>
        <tissue evidence="6">Leaf</tissue>
    </source>
</reference>
<evidence type="ECO:0000256" key="1">
    <source>
        <dbReference type="ARBA" id="ARBA00004613"/>
    </source>
</evidence>
<evidence type="ECO:0000256" key="2">
    <source>
        <dbReference type="ARBA" id="ARBA00011073"/>
    </source>
</evidence>
<dbReference type="InterPro" id="IPR036852">
    <property type="entry name" value="Peptidase_S8/S53_dom_sf"/>
</dbReference>
<name>A0A392SWS1_9FABA</name>
<evidence type="ECO:0000256" key="3">
    <source>
        <dbReference type="ARBA" id="ARBA00022729"/>
    </source>
</evidence>
<evidence type="ECO:0000256" key="4">
    <source>
        <dbReference type="PROSITE-ProRule" id="PRU01240"/>
    </source>
</evidence>
<feature type="non-terminal residue" evidence="6">
    <location>
        <position position="1"/>
    </location>
</feature>
<comment type="similarity">
    <text evidence="2 4">Belongs to the peptidase S8 family.</text>
</comment>
<evidence type="ECO:0000313" key="7">
    <source>
        <dbReference type="Proteomes" id="UP000265520"/>
    </source>
</evidence>
<comment type="caution">
    <text evidence="6">The sequence shown here is derived from an EMBL/GenBank/DDBJ whole genome shotgun (WGS) entry which is preliminary data.</text>
</comment>
<organism evidence="6 7">
    <name type="scientific">Trifolium medium</name>
    <dbReference type="NCBI Taxonomy" id="97028"/>
    <lineage>
        <taxon>Eukaryota</taxon>
        <taxon>Viridiplantae</taxon>
        <taxon>Streptophyta</taxon>
        <taxon>Embryophyta</taxon>
        <taxon>Tracheophyta</taxon>
        <taxon>Spermatophyta</taxon>
        <taxon>Magnoliopsida</taxon>
        <taxon>eudicotyledons</taxon>
        <taxon>Gunneridae</taxon>
        <taxon>Pentapetalae</taxon>
        <taxon>rosids</taxon>
        <taxon>fabids</taxon>
        <taxon>Fabales</taxon>
        <taxon>Fabaceae</taxon>
        <taxon>Papilionoideae</taxon>
        <taxon>50 kb inversion clade</taxon>
        <taxon>NPAAA clade</taxon>
        <taxon>Hologalegina</taxon>
        <taxon>IRL clade</taxon>
        <taxon>Trifolieae</taxon>
        <taxon>Trifolium</taxon>
    </lineage>
</organism>
<keyword evidence="7" id="KW-1185">Reference proteome</keyword>